<dbReference type="Proteomes" id="UP000078397">
    <property type="component" value="Unassembled WGS sequence"/>
</dbReference>
<evidence type="ECO:0000313" key="2">
    <source>
        <dbReference type="EMBL" id="OWT43468.1"/>
    </source>
</evidence>
<protein>
    <submittedName>
        <fullName evidence="2">Uncharacterized protein</fullName>
    </submittedName>
</protein>
<accession>A0A219ARS2</accession>
<sequence>MDQASGSPSSNCRCSHQGKAPLLISSSKVCQGPSIFLSIQCCHLSSLTRSKAPQPHKVPTPANGSASAPSDSIDIRSTQTRQTSCHDAHQPRSSGNMHAKAQFNHPPRSVSPDYVVKHQGQSLAVLVQTKPLALFLHYTPHSDNAILNPSPLQGSHSQTLPTPSSILHPMTLTNKNPFLFPHNPIHRNTH</sequence>
<feature type="region of interest" description="Disordered" evidence="1">
    <location>
        <begin position="50"/>
        <end position="109"/>
    </location>
</feature>
<reference evidence="2 3" key="1">
    <citation type="journal article" date="2016" name="PLoS Pathog.">
        <title>Biosynthesis of antibiotic leucinostatins in bio-control fungus Purpureocillium lilacinum and their inhibition on phytophthora revealed by genome mining.</title>
        <authorList>
            <person name="Wang G."/>
            <person name="Liu Z."/>
            <person name="Lin R."/>
            <person name="Li E."/>
            <person name="Mao Z."/>
            <person name="Ling J."/>
            <person name="Yang Y."/>
            <person name="Yin W.B."/>
            <person name="Xie B."/>
        </authorList>
    </citation>
    <scope>NUCLEOTIDE SEQUENCE [LARGE SCALE GENOMIC DNA]</scope>
    <source>
        <strain evidence="2">170</strain>
    </source>
</reference>
<comment type="caution">
    <text evidence="2">The sequence shown here is derived from an EMBL/GenBank/DDBJ whole genome shotgun (WGS) entry which is preliminary data.</text>
</comment>
<dbReference type="RefSeq" id="XP_022285887.1">
    <property type="nucleotide sequence ID" value="XM_022429096.1"/>
</dbReference>
<dbReference type="KEGG" id="pchm:VFPPC_17383"/>
<proteinExistence type="predicted"/>
<dbReference type="EMBL" id="LSBJ02000001">
    <property type="protein sequence ID" value="OWT43468.1"/>
    <property type="molecule type" value="Genomic_DNA"/>
</dbReference>
<evidence type="ECO:0000313" key="3">
    <source>
        <dbReference type="Proteomes" id="UP000078397"/>
    </source>
</evidence>
<gene>
    <name evidence="2" type="ORF">VFPPC_17383</name>
</gene>
<feature type="compositionally biased region" description="Polar residues" evidence="1">
    <location>
        <begin position="62"/>
        <end position="83"/>
    </location>
</feature>
<organism evidence="2 3">
    <name type="scientific">Pochonia chlamydosporia 170</name>
    <dbReference type="NCBI Taxonomy" id="1380566"/>
    <lineage>
        <taxon>Eukaryota</taxon>
        <taxon>Fungi</taxon>
        <taxon>Dikarya</taxon>
        <taxon>Ascomycota</taxon>
        <taxon>Pezizomycotina</taxon>
        <taxon>Sordariomycetes</taxon>
        <taxon>Hypocreomycetidae</taxon>
        <taxon>Hypocreales</taxon>
        <taxon>Clavicipitaceae</taxon>
        <taxon>Pochonia</taxon>
    </lineage>
</organism>
<evidence type="ECO:0000256" key="1">
    <source>
        <dbReference type="SAM" id="MobiDB-lite"/>
    </source>
</evidence>
<dbReference type="AlphaFoldDB" id="A0A219ARS2"/>
<keyword evidence="3" id="KW-1185">Reference proteome</keyword>
<dbReference type="GeneID" id="33936362"/>
<name>A0A219ARS2_METCM</name>